<evidence type="ECO:0008006" key="3">
    <source>
        <dbReference type="Google" id="ProtNLM"/>
    </source>
</evidence>
<name>A0A915YJU4_9BACT</name>
<evidence type="ECO:0000313" key="1">
    <source>
        <dbReference type="EMBL" id="BDS14533.1"/>
    </source>
</evidence>
<gene>
    <name evidence="1" type="ORF">AsAng_0053130</name>
</gene>
<organism evidence="1 2">
    <name type="scientific">Aureispira anguillae</name>
    <dbReference type="NCBI Taxonomy" id="2864201"/>
    <lineage>
        <taxon>Bacteria</taxon>
        <taxon>Pseudomonadati</taxon>
        <taxon>Bacteroidota</taxon>
        <taxon>Saprospiria</taxon>
        <taxon>Saprospirales</taxon>
        <taxon>Saprospiraceae</taxon>
        <taxon>Aureispira</taxon>
    </lineage>
</organism>
<proteinExistence type="predicted"/>
<sequence>MGKNVLSLIVLMFLSLALVSNIFANNNSILPFEHNSHPLNNEAADTYLLLAHKWENGKMYLDLNINGSFEGNLDGENLVYGNWEITNNQATLTLINDPIDEDEFKIEFTLSDVSFGSIKLVDKQGKALVFKIADN</sequence>
<keyword evidence="2" id="KW-1185">Reference proteome</keyword>
<reference evidence="1" key="1">
    <citation type="submission" date="2022-09" db="EMBL/GenBank/DDBJ databases">
        <title>Aureispira anguillicida sp. nov., isolated from Leptocephalus of Japanese eel Anguilla japonica.</title>
        <authorList>
            <person name="Yuasa K."/>
            <person name="Mekata T."/>
            <person name="Ikunari K."/>
        </authorList>
    </citation>
    <scope>NUCLEOTIDE SEQUENCE</scope>
    <source>
        <strain evidence="1">EL160426</strain>
    </source>
</reference>
<dbReference type="AlphaFoldDB" id="A0A915YJU4"/>
<protein>
    <recommendedName>
        <fullName evidence="3">Lipocalin-like domain-containing protein</fullName>
    </recommendedName>
</protein>
<evidence type="ECO:0000313" key="2">
    <source>
        <dbReference type="Proteomes" id="UP001060919"/>
    </source>
</evidence>
<dbReference type="Proteomes" id="UP001060919">
    <property type="component" value="Chromosome"/>
</dbReference>
<accession>A0A915YJU4</accession>
<dbReference type="KEGG" id="aup:AsAng_0053130"/>
<dbReference type="EMBL" id="AP026867">
    <property type="protein sequence ID" value="BDS14533.1"/>
    <property type="molecule type" value="Genomic_DNA"/>
</dbReference>